<evidence type="ECO:0000259" key="3">
    <source>
        <dbReference type="Pfam" id="PF11611"/>
    </source>
</evidence>
<organism evidence="4 5">
    <name type="scientific">Leptospira inadai serovar Lyme</name>
    <dbReference type="NCBI Taxonomy" id="293084"/>
    <lineage>
        <taxon>Bacteria</taxon>
        <taxon>Pseudomonadati</taxon>
        <taxon>Spirochaetota</taxon>
        <taxon>Spirochaetia</taxon>
        <taxon>Leptospirales</taxon>
        <taxon>Leptospiraceae</taxon>
        <taxon>Leptospira</taxon>
    </lineage>
</organism>
<dbReference type="InterPro" id="IPR029051">
    <property type="entry name" value="DUF4352"/>
</dbReference>
<keyword evidence="1" id="KW-0732">Signal</keyword>
<evidence type="ECO:0000313" key="5">
    <source>
        <dbReference type="Proteomes" id="UP000094669"/>
    </source>
</evidence>
<feature type="transmembrane region" description="Helical" evidence="2">
    <location>
        <begin position="34"/>
        <end position="51"/>
    </location>
</feature>
<protein>
    <submittedName>
        <fullName evidence="4">DUF4352 domain-containing protein</fullName>
    </submittedName>
</protein>
<evidence type="ECO:0000313" key="4">
    <source>
        <dbReference type="EMBL" id="PNV74047.1"/>
    </source>
</evidence>
<proteinExistence type="predicted"/>
<keyword evidence="5" id="KW-1185">Reference proteome</keyword>
<name>A0ABX4YFL2_9LEPT</name>
<dbReference type="EMBL" id="MCRM02000019">
    <property type="protein sequence ID" value="PNV74047.1"/>
    <property type="molecule type" value="Genomic_DNA"/>
</dbReference>
<keyword evidence="2" id="KW-0812">Transmembrane</keyword>
<reference evidence="4" key="1">
    <citation type="submission" date="2018-01" db="EMBL/GenBank/DDBJ databases">
        <title>Genomic characterization of Leptospira inadai serogroup Lyme isolated from captured rat in Brazil and comparative analysis with human reference strain.</title>
        <authorList>
            <person name="Moreno L.Z."/>
            <person name="Loureiro A.P."/>
            <person name="Miraglia F."/>
            <person name="Kremer F.S."/>
            <person name="Eslabao M.R."/>
            <person name="Dellagostin O.A."/>
            <person name="Lilenbaum W."/>
            <person name="Moreno A.M."/>
        </authorList>
    </citation>
    <scope>NUCLEOTIDE SEQUENCE [LARGE SCALE GENOMIC DNA]</scope>
    <source>
        <strain evidence="4">M34/99</strain>
    </source>
</reference>
<evidence type="ECO:0000256" key="1">
    <source>
        <dbReference type="ARBA" id="ARBA00022729"/>
    </source>
</evidence>
<keyword evidence="2" id="KW-1133">Transmembrane helix</keyword>
<comment type="caution">
    <text evidence="4">The sequence shown here is derived from an EMBL/GenBank/DDBJ whole genome shotgun (WGS) entry which is preliminary data.</text>
</comment>
<accession>A0ABX4YFL2</accession>
<evidence type="ECO:0000256" key="2">
    <source>
        <dbReference type="SAM" id="Phobius"/>
    </source>
</evidence>
<dbReference type="RefSeq" id="WP_010413692.1">
    <property type="nucleotide sequence ID" value="NZ_MCRM02000019.1"/>
</dbReference>
<dbReference type="InterPro" id="IPR029050">
    <property type="entry name" value="Immunoprotect_excell_Ig-like"/>
</dbReference>
<gene>
    <name evidence="4" type="ORF">BES34_015980</name>
</gene>
<keyword evidence="2" id="KW-0472">Membrane</keyword>
<dbReference type="Pfam" id="PF11611">
    <property type="entry name" value="DUF4352"/>
    <property type="match status" value="1"/>
</dbReference>
<dbReference type="Gene3D" id="2.60.40.1240">
    <property type="match status" value="1"/>
</dbReference>
<feature type="domain" description="DUF4352" evidence="3">
    <location>
        <begin position="74"/>
        <end position="182"/>
    </location>
</feature>
<dbReference type="Proteomes" id="UP000094669">
    <property type="component" value="Unassembled WGS sequence"/>
</dbReference>
<sequence length="204" mass="23265">MEDQKIEIAKWKYFIPFYGIYATYASAESSKGKWWAISIMVTLFTIILIFGSDKKGNMDTGNSNSVTQEIPLSIGSTVSGTYFDITLNGAYLTRSVETGNMFIRLEREDGNQYLVMNVTYKNTDNTGRTLISEGIIYVDFNGKQYEFDKSETLLLDGWGLFLEQMNPLTKKTTNLIFKIPAELKGEIYWNPENGTSKRFLVKKI</sequence>